<dbReference type="EMBL" id="HBUF01237715">
    <property type="protein sequence ID" value="CAG6675778.1"/>
    <property type="molecule type" value="Transcribed_RNA"/>
</dbReference>
<feature type="transmembrane region" description="Helical" evidence="1">
    <location>
        <begin position="87"/>
        <end position="105"/>
    </location>
</feature>
<keyword evidence="1" id="KW-0812">Transmembrane</keyword>
<reference evidence="2" key="1">
    <citation type="submission" date="2021-05" db="EMBL/GenBank/DDBJ databases">
        <authorList>
            <person name="Alioto T."/>
            <person name="Alioto T."/>
            <person name="Gomez Garrido J."/>
        </authorList>
    </citation>
    <scope>NUCLEOTIDE SEQUENCE</scope>
</reference>
<sequence length="117" mass="13174">MMAESTTKSFKKGCVLSSQAREIVLNVYKFMQGELKDGVKLLNKVQARVAEATGVSVRSIQRISSQNAAKGKLATPNKKLGEDRNQYLRWRGLFVCLFIFIISRVGKILNKKKKHCV</sequence>
<keyword evidence="1" id="KW-1133">Transmembrane helix</keyword>
<protein>
    <submittedName>
        <fullName evidence="2">Uncharacterized protein</fullName>
    </submittedName>
</protein>
<organism evidence="2">
    <name type="scientific">Cacopsylla melanoneura</name>
    <dbReference type="NCBI Taxonomy" id="428564"/>
    <lineage>
        <taxon>Eukaryota</taxon>
        <taxon>Metazoa</taxon>
        <taxon>Ecdysozoa</taxon>
        <taxon>Arthropoda</taxon>
        <taxon>Hexapoda</taxon>
        <taxon>Insecta</taxon>
        <taxon>Pterygota</taxon>
        <taxon>Neoptera</taxon>
        <taxon>Paraneoptera</taxon>
        <taxon>Hemiptera</taxon>
        <taxon>Sternorrhyncha</taxon>
        <taxon>Psylloidea</taxon>
        <taxon>Psyllidae</taxon>
        <taxon>Psyllinae</taxon>
        <taxon>Cacopsylla</taxon>
    </lineage>
</organism>
<evidence type="ECO:0000256" key="1">
    <source>
        <dbReference type="SAM" id="Phobius"/>
    </source>
</evidence>
<accession>A0A8D8WX33</accession>
<name>A0A8D8WX33_9HEMI</name>
<proteinExistence type="predicted"/>
<keyword evidence="1" id="KW-0472">Membrane</keyword>
<dbReference type="AlphaFoldDB" id="A0A8D8WX33"/>
<evidence type="ECO:0000313" key="2">
    <source>
        <dbReference type="EMBL" id="CAG6675778.1"/>
    </source>
</evidence>